<comment type="subcellular location">
    <subcellularLocation>
        <location evidence="1">Nucleus</location>
    </subcellularLocation>
</comment>
<name>A0AA88UY69_9ASTE</name>
<dbReference type="InterPro" id="IPR009071">
    <property type="entry name" value="HMG_box_dom"/>
</dbReference>
<evidence type="ECO:0000313" key="8">
    <source>
        <dbReference type="EMBL" id="KAK2998061.1"/>
    </source>
</evidence>
<evidence type="ECO:0000256" key="1">
    <source>
        <dbReference type="ARBA" id="ARBA00004123"/>
    </source>
</evidence>
<dbReference type="SUPFAM" id="SSF47095">
    <property type="entry name" value="HMG-box"/>
    <property type="match status" value="2"/>
</dbReference>
<organism evidence="8 9">
    <name type="scientific">Escallonia herrerae</name>
    <dbReference type="NCBI Taxonomy" id="1293975"/>
    <lineage>
        <taxon>Eukaryota</taxon>
        <taxon>Viridiplantae</taxon>
        <taxon>Streptophyta</taxon>
        <taxon>Embryophyta</taxon>
        <taxon>Tracheophyta</taxon>
        <taxon>Spermatophyta</taxon>
        <taxon>Magnoliopsida</taxon>
        <taxon>eudicotyledons</taxon>
        <taxon>Gunneridae</taxon>
        <taxon>Pentapetalae</taxon>
        <taxon>asterids</taxon>
        <taxon>campanulids</taxon>
        <taxon>Escalloniales</taxon>
        <taxon>Escalloniaceae</taxon>
        <taxon>Escallonia</taxon>
    </lineage>
</organism>
<dbReference type="GO" id="GO:0005634">
    <property type="term" value="C:nucleus"/>
    <property type="evidence" value="ECO:0007669"/>
    <property type="project" value="UniProtKB-SubCell"/>
</dbReference>
<evidence type="ECO:0000256" key="2">
    <source>
        <dbReference type="ARBA" id="ARBA00008774"/>
    </source>
</evidence>
<feature type="compositionally biased region" description="Basic and acidic residues" evidence="6">
    <location>
        <begin position="1"/>
        <end position="11"/>
    </location>
</feature>
<dbReference type="GO" id="GO:0006325">
    <property type="term" value="P:chromatin organization"/>
    <property type="evidence" value="ECO:0007669"/>
    <property type="project" value="UniProtKB-ARBA"/>
</dbReference>
<sequence>ITVAKDRESATKHKKNVLGPANDGKVGKRKADTLAKKERVTKTHTNKPKRPLTDFFIFLEDFRKTFREENPNVTSVTAVAKAGGLRWKSMTDAREIPTYAVVTDLVYGWFACDKEKAPYEAIATKKKSDYKILMDAYNMSQEQAIDTRKIGKRKADKEGLTNTNKPKRPPTVFFHLSIVKAGGLRWKSMTEAEKAPYEAIATKKKSDYKILMDAYNMSQGCILALRSLPQEKNSSDQRKNITACGNHQNQAE</sequence>
<dbReference type="CDD" id="cd22005">
    <property type="entry name" value="HMG-box_AtHMGB1-like"/>
    <property type="match status" value="1"/>
</dbReference>
<dbReference type="GO" id="GO:0030527">
    <property type="term" value="F:structural constituent of chromatin"/>
    <property type="evidence" value="ECO:0007669"/>
    <property type="project" value="UniProtKB-ARBA"/>
</dbReference>
<dbReference type="SMART" id="SM00398">
    <property type="entry name" value="HMG"/>
    <property type="match status" value="2"/>
</dbReference>
<keyword evidence="3 5" id="KW-0238">DNA-binding</keyword>
<dbReference type="InterPro" id="IPR031061">
    <property type="entry name" value="HMGB_plant"/>
</dbReference>
<dbReference type="AlphaFoldDB" id="A0AA88UY69"/>
<dbReference type="PANTHER" id="PTHR46261:SF1">
    <property type="entry name" value="HIGH MOBILITY GROUP B PROTEIN 1"/>
    <property type="match status" value="1"/>
</dbReference>
<dbReference type="InterPro" id="IPR036910">
    <property type="entry name" value="HMG_box_dom_sf"/>
</dbReference>
<feature type="compositionally biased region" description="Basic and acidic residues" evidence="6">
    <location>
        <begin position="148"/>
        <end position="159"/>
    </location>
</feature>
<dbReference type="GO" id="GO:0000785">
    <property type="term" value="C:chromatin"/>
    <property type="evidence" value="ECO:0007669"/>
    <property type="project" value="UniProtKB-ARBA"/>
</dbReference>
<feature type="compositionally biased region" description="Basic and acidic residues" evidence="6">
    <location>
        <begin position="25"/>
        <end position="34"/>
    </location>
</feature>
<feature type="domain" description="HMG box" evidence="7">
    <location>
        <begin position="177"/>
        <end position="216"/>
    </location>
</feature>
<dbReference type="PANTHER" id="PTHR46261">
    <property type="entry name" value="HIGH MOBILITY GROUP B PROTEIN 4-RELATED"/>
    <property type="match status" value="1"/>
</dbReference>
<feature type="region of interest" description="Disordered" evidence="6">
    <location>
        <begin position="232"/>
        <end position="252"/>
    </location>
</feature>
<evidence type="ECO:0000256" key="6">
    <source>
        <dbReference type="SAM" id="MobiDB-lite"/>
    </source>
</evidence>
<evidence type="ECO:0000256" key="4">
    <source>
        <dbReference type="ARBA" id="ARBA00023242"/>
    </source>
</evidence>
<feature type="compositionally biased region" description="Polar residues" evidence="6">
    <location>
        <begin position="243"/>
        <end position="252"/>
    </location>
</feature>
<dbReference type="GO" id="GO:0003677">
    <property type="term" value="F:DNA binding"/>
    <property type="evidence" value="ECO:0007669"/>
    <property type="project" value="UniProtKB-UniRule"/>
</dbReference>
<reference evidence="8" key="1">
    <citation type="submission" date="2022-12" db="EMBL/GenBank/DDBJ databases">
        <title>Draft genome assemblies for two species of Escallonia (Escalloniales).</title>
        <authorList>
            <person name="Chanderbali A."/>
            <person name="Dervinis C."/>
            <person name="Anghel I."/>
            <person name="Soltis D."/>
            <person name="Soltis P."/>
            <person name="Zapata F."/>
        </authorList>
    </citation>
    <scope>NUCLEOTIDE SEQUENCE</scope>
    <source>
        <strain evidence="8">UCBG64.0493</strain>
        <tissue evidence="8">Leaf</tissue>
    </source>
</reference>
<feature type="non-terminal residue" evidence="8">
    <location>
        <position position="252"/>
    </location>
</feature>
<gene>
    <name evidence="8" type="ORF">RJ639_026605</name>
</gene>
<evidence type="ECO:0000256" key="5">
    <source>
        <dbReference type="PROSITE-ProRule" id="PRU00267"/>
    </source>
</evidence>
<dbReference type="Gene3D" id="1.10.30.10">
    <property type="entry name" value="High mobility group box domain"/>
    <property type="match status" value="2"/>
</dbReference>
<feature type="region of interest" description="Disordered" evidence="6">
    <location>
        <begin position="148"/>
        <end position="168"/>
    </location>
</feature>
<comment type="caution">
    <text evidence="8">The sequence shown here is derived from an EMBL/GenBank/DDBJ whole genome shotgun (WGS) entry which is preliminary data.</text>
</comment>
<dbReference type="EMBL" id="JAVXUP010003833">
    <property type="protein sequence ID" value="KAK2998061.1"/>
    <property type="molecule type" value="Genomic_DNA"/>
</dbReference>
<evidence type="ECO:0000259" key="7">
    <source>
        <dbReference type="PROSITE" id="PS50118"/>
    </source>
</evidence>
<feature type="region of interest" description="Disordered" evidence="6">
    <location>
        <begin position="1"/>
        <end position="34"/>
    </location>
</feature>
<accession>A0AA88UY69</accession>
<dbReference type="Proteomes" id="UP001188597">
    <property type="component" value="Unassembled WGS sequence"/>
</dbReference>
<keyword evidence="4 5" id="KW-0539">Nucleus</keyword>
<comment type="similarity">
    <text evidence="2">Belongs to the HMGB family.</text>
</comment>
<proteinExistence type="inferred from homology"/>
<dbReference type="PROSITE" id="PS50118">
    <property type="entry name" value="HMG_BOX_2"/>
    <property type="match status" value="2"/>
</dbReference>
<feature type="domain" description="HMG box" evidence="7">
    <location>
        <begin position="48"/>
        <end position="138"/>
    </location>
</feature>
<feature type="DNA-binding region" description="HMG box" evidence="5">
    <location>
        <begin position="48"/>
        <end position="138"/>
    </location>
</feature>
<feature type="DNA-binding region" description="HMG box" evidence="5">
    <location>
        <begin position="177"/>
        <end position="216"/>
    </location>
</feature>
<dbReference type="GO" id="GO:0003682">
    <property type="term" value="F:chromatin binding"/>
    <property type="evidence" value="ECO:0007669"/>
    <property type="project" value="UniProtKB-ARBA"/>
</dbReference>
<keyword evidence="9" id="KW-1185">Reference proteome</keyword>
<evidence type="ECO:0000256" key="3">
    <source>
        <dbReference type="ARBA" id="ARBA00023125"/>
    </source>
</evidence>
<evidence type="ECO:0000313" key="9">
    <source>
        <dbReference type="Proteomes" id="UP001188597"/>
    </source>
</evidence>
<protein>
    <recommendedName>
        <fullName evidence="7">HMG box domain-containing protein</fullName>
    </recommendedName>
</protein>
<dbReference type="Pfam" id="PF00505">
    <property type="entry name" value="HMG_box"/>
    <property type="match status" value="2"/>
</dbReference>